<evidence type="ECO:0000259" key="14">
    <source>
        <dbReference type="PROSITE" id="PS50011"/>
    </source>
</evidence>
<dbReference type="GeneTree" id="ENSGT00940000155483"/>
<dbReference type="AlphaFoldDB" id="A0A8C5B0J7"/>
<dbReference type="EC" id="2.7.11.1" evidence="9"/>
<comment type="catalytic activity">
    <reaction evidence="9">
        <text>L-threonyl-[protein] + ATP = O-phospho-L-threonyl-[protein] + ADP + H(+)</text>
        <dbReference type="Rhea" id="RHEA:46608"/>
        <dbReference type="Rhea" id="RHEA-COMP:11060"/>
        <dbReference type="Rhea" id="RHEA-COMP:11605"/>
        <dbReference type="ChEBI" id="CHEBI:15378"/>
        <dbReference type="ChEBI" id="CHEBI:30013"/>
        <dbReference type="ChEBI" id="CHEBI:30616"/>
        <dbReference type="ChEBI" id="CHEBI:61977"/>
        <dbReference type="ChEBI" id="CHEBI:456216"/>
        <dbReference type="EC" id="2.7.11.1"/>
    </reaction>
</comment>
<dbReference type="Ensembl" id="ENSGMOT00000053230.1">
    <property type="protein sequence ID" value="ENSGMOP00000040066.1"/>
    <property type="gene ID" value="ENSGMOG00000002157.2"/>
</dbReference>
<dbReference type="InterPro" id="IPR050629">
    <property type="entry name" value="STE20/SPS1-PAK"/>
</dbReference>
<dbReference type="PROSITE" id="PS00107">
    <property type="entry name" value="PROTEIN_KINASE_ATP"/>
    <property type="match status" value="1"/>
</dbReference>
<comment type="catalytic activity">
    <reaction evidence="9">
        <text>L-seryl-[protein] + ATP = O-phospho-L-seryl-[protein] + ADP + H(+)</text>
        <dbReference type="Rhea" id="RHEA:17989"/>
        <dbReference type="Rhea" id="RHEA-COMP:9863"/>
        <dbReference type="Rhea" id="RHEA-COMP:11604"/>
        <dbReference type="ChEBI" id="CHEBI:15378"/>
        <dbReference type="ChEBI" id="CHEBI:29999"/>
        <dbReference type="ChEBI" id="CHEBI:30616"/>
        <dbReference type="ChEBI" id="CHEBI:83421"/>
        <dbReference type="ChEBI" id="CHEBI:456216"/>
        <dbReference type="EC" id="2.7.11.1"/>
    </reaction>
</comment>
<evidence type="ECO:0000256" key="3">
    <source>
        <dbReference type="ARBA" id="ARBA00022527"/>
    </source>
</evidence>
<dbReference type="PROSITE" id="PS50219">
    <property type="entry name" value="CNH"/>
    <property type="match status" value="1"/>
</dbReference>
<dbReference type="GO" id="GO:0005524">
    <property type="term" value="F:ATP binding"/>
    <property type="evidence" value="ECO:0007669"/>
    <property type="project" value="UniProtKB-UniRule"/>
</dbReference>
<evidence type="ECO:0000313" key="17">
    <source>
        <dbReference type="Proteomes" id="UP000694546"/>
    </source>
</evidence>
<dbReference type="GO" id="GO:0008349">
    <property type="term" value="F:MAP kinase kinase kinase kinase activity"/>
    <property type="evidence" value="ECO:0007669"/>
    <property type="project" value="InterPro"/>
</dbReference>
<evidence type="ECO:0000256" key="6">
    <source>
        <dbReference type="ARBA" id="ARBA00022741"/>
    </source>
</evidence>
<evidence type="ECO:0000256" key="1">
    <source>
        <dbReference type="ARBA" id="ARBA00001946"/>
    </source>
</evidence>
<evidence type="ECO:0000256" key="13">
    <source>
        <dbReference type="SAM" id="MobiDB-lite"/>
    </source>
</evidence>
<keyword evidence="7 9" id="KW-0418">Kinase</keyword>
<feature type="domain" description="CNH" evidence="15">
    <location>
        <begin position="466"/>
        <end position="782"/>
    </location>
</feature>
<feature type="region of interest" description="Disordered" evidence="13">
    <location>
        <begin position="289"/>
        <end position="419"/>
    </location>
</feature>
<evidence type="ECO:0000256" key="7">
    <source>
        <dbReference type="ARBA" id="ARBA00022777"/>
    </source>
</evidence>
<feature type="binding site" evidence="11 12">
    <location>
        <position position="45"/>
    </location>
    <ligand>
        <name>ATP</name>
        <dbReference type="ChEBI" id="CHEBI:30616"/>
    </ligand>
</feature>
<dbReference type="PANTHER" id="PTHR48012:SF17">
    <property type="entry name" value="MITOGEN-ACTIVATED PROTEIN KINASE KINASE KINASE KINASE 3"/>
    <property type="match status" value="1"/>
</dbReference>
<dbReference type="Pfam" id="PF00069">
    <property type="entry name" value="Pkinase"/>
    <property type="match status" value="1"/>
</dbReference>
<dbReference type="Pfam" id="PF00780">
    <property type="entry name" value="CNH"/>
    <property type="match status" value="1"/>
</dbReference>
<feature type="compositionally biased region" description="Basic and acidic residues" evidence="13">
    <location>
        <begin position="352"/>
        <end position="362"/>
    </location>
</feature>
<evidence type="ECO:0000256" key="2">
    <source>
        <dbReference type="ARBA" id="ARBA00008874"/>
    </source>
</evidence>
<dbReference type="Proteomes" id="UP000694546">
    <property type="component" value="Chromosome 15"/>
</dbReference>
<feature type="domain" description="Protein kinase" evidence="14">
    <location>
        <begin position="16"/>
        <end position="273"/>
    </location>
</feature>
<feature type="compositionally biased region" description="Low complexity" evidence="13">
    <location>
        <begin position="334"/>
        <end position="343"/>
    </location>
</feature>
<dbReference type="InterPro" id="IPR000719">
    <property type="entry name" value="Prot_kinase_dom"/>
</dbReference>
<protein>
    <recommendedName>
        <fullName evidence="9">Mitogen-activated protein kinase kinase kinase kinase</fullName>
        <ecNumber evidence="9">2.7.11.1</ecNumber>
    </recommendedName>
</protein>
<sequence>MNASGDLSRRNPQEDFELIQRIGSGTYGDVYKARNVNTGELAAIKVIKLEPGEDFAVVQQEIIMMKDCKHSNIVAYFGSYLRRDKLWISMEYCGGGSLQDIYHVTGPLSESQIAYMSRETLQGLYYLHNKGKMHRDIKGANILLTDNGYVKLADFGVSAQITATLAKRKSFIGTPYWMAPEVAAVERKGGYNQLCDIWAVGITAIELAELQPPMFDLHPMRALFLMTKSNFQPPKLKDKVKWTNNFHQFVKLSLTKNTKKRPTAEKLLQHPFVSQPLSRTLAVDLLDRASNPDHSAFPDLEDEDPEPEVSPVAMGGGARGPGVRWGGTDSLRGSSDPQPKSVSQPPPQPLQKLDDSQSHSEDDSGGGGTIKRCPIPLSSSPAKPSNVPPRPPPPRLPPHRRSSLGNDSAEGVAGDLSAPGDDGSFRHFWEWLHAPHTEEELEEAWEVLQEVKEMGACFSKVFNGCPLKIHCATSWINPDTRDQYLIFGAEEGIYTLNLNELHETSMEQLFPRRCTWLYVMNSSLLSISGKASQLYSHSLPGLFDHARHMQKLPVAIPTHRLPDKMIPRKFAVTNKIPDTKGCQKCCVVRNPYTGHKYLCGAFQSSIVLFEWVDSMQKFMLIKNMDFPLPCPLEVFDMLVVPEHTYPLVCVAVSKGTEVGQVVRFGTVNPNATASWFTESDTPQSCVIHVTQLERDTILVCLDRCIKIVNLQGRLKSSRKLSAELTFNFQIEAIVCLQDSVLAFWRHGMQGRSFKTNEVPAAACRGVVVLESRPTDNPTAHSNLYILAGHENSY</sequence>
<feature type="compositionally biased region" description="Gly residues" evidence="13">
    <location>
        <begin position="314"/>
        <end position="325"/>
    </location>
</feature>
<keyword evidence="6 9" id="KW-0547">Nucleotide-binding</keyword>
<evidence type="ECO:0000259" key="15">
    <source>
        <dbReference type="PROSITE" id="PS50219"/>
    </source>
</evidence>
<dbReference type="SMART" id="SM00036">
    <property type="entry name" value="CNH"/>
    <property type="match status" value="1"/>
</dbReference>
<evidence type="ECO:0000256" key="4">
    <source>
        <dbReference type="ARBA" id="ARBA00022553"/>
    </source>
</evidence>
<evidence type="ECO:0000256" key="11">
    <source>
        <dbReference type="PIRSR" id="PIRSR038172-2"/>
    </source>
</evidence>
<organism evidence="16 17">
    <name type="scientific">Gadus morhua</name>
    <name type="common">Atlantic cod</name>
    <dbReference type="NCBI Taxonomy" id="8049"/>
    <lineage>
        <taxon>Eukaryota</taxon>
        <taxon>Metazoa</taxon>
        <taxon>Chordata</taxon>
        <taxon>Craniata</taxon>
        <taxon>Vertebrata</taxon>
        <taxon>Euteleostomi</taxon>
        <taxon>Actinopterygii</taxon>
        <taxon>Neopterygii</taxon>
        <taxon>Teleostei</taxon>
        <taxon>Neoteleostei</taxon>
        <taxon>Acanthomorphata</taxon>
        <taxon>Zeiogadaria</taxon>
        <taxon>Gadariae</taxon>
        <taxon>Gadiformes</taxon>
        <taxon>Gadoidei</taxon>
        <taxon>Gadidae</taxon>
        <taxon>Gadus</taxon>
    </lineage>
</organism>
<evidence type="ECO:0000256" key="9">
    <source>
        <dbReference type="PIRNR" id="PIRNR038172"/>
    </source>
</evidence>
<dbReference type="PROSITE" id="PS50011">
    <property type="entry name" value="PROTEIN_KINASE_DOM"/>
    <property type="match status" value="1"/>
</dbReference>
<dbReference type="PIRSF" id="PIRSF038172">
    <property type="entry name" value="MAPKKKK"/>
    <property type="match status" value="1"/>
</dbReference>
<dbReference type="SUPFAM" id="SSF56112">
    <property type="entry name" value="Protein kinase-like (PK-like)"/>
    <property type="match status" value="1"/>
</dbReference>
<accession>A0A8C5B0J7</accession>
<dbReference type="InterPro" id="IPR017441">
    <property type="entry name" value="Protein_kinase_ATP_BS"/>
</dbReference>
<reference evidence="16" key="1">
    <citation type="submission" date="2025-08" db="UniProtKB">
        <authorList>
            <consortium name="Ensembl"/>
        </authorList>
    </citation>
    <scope>IDENTIFICATION</scope>
</reference>
<keyword evidence="17" id="KW-1185">Reference proteome</keyword>
<dbReference type="InterPro" id="IPR001180">
    <property type="entry name" value="CNH_dom"/>
</dbReference>
<evidence type="ECO:0000256" key="12">
    <source>
        <dbReference type="PROSITE-ProRule" id="PRU10141"/>
    </source>
</evidence>
<comment type="similarity">
    <text evidence="2 9">Belongs to the protein kinase superfamily. STE Ser/Thr protein kinase family. STE20 subfamily.</text>
</comment>
<proteinExistence type="inferred from homology"/>
<keyword evidence="3 9" id="KW-0723">Serine/threonine-protein kinase</keyword>
<evidence type="ECO:0000313" key="16">
    <source>
        <dbReference type="Ensembl" id="ENSGMOP00000040066.1"/>
    </source>
</evidence>
<keyword evidence="8 9" id="KW-0067">ATP-binding</keyword>
<keyword evidence="4" id="KW-0597">Phosphoprotein</keyword>
<dbReference type="InterPro" id="IPR011009">
    <property type="entry name" value="Kinase-like_dom_sf"/>
</dbReference>
<evidence type="ECO:0000256" key="8">
    <source>
        <dbReference type="ARBA" id="ARBA00022840"/>
    </source>
</evidence>
<name>A0A8C5B0J7_GADMO</name>
<evidence type="ECO:0000256" key="10">
    <source>
        <dbReference type="PIRSR" id="PIRSR038172-1"/>
    </source>
</evidence>
<dbReference type="SMART" id="SM00220">
    <property type="entry name" value="S_TKc"/>
    <property type="match status" value="1"/>
</dbReference>
<feature type="binding site" evidence="11">
    <location>
        <begin position="22"/>
        <end position="30"/>
    </location>
    <ligand>
        <name>ATP</name>
        <dbReference type="ChEBI" id="CHEBI:30616"/>
    </ligand>
</feature>
<feature type="active site" description="Proton acceptor" evidence="10">
    <location>
        <position position="136"/>
    </location>
</feature>
<reference evidence="16" key="2">
    <citation type="submission" date="2025-09" db="UniProtKB">
        <authorList>
            <consortium name="Ensembl"/>
        </authorList>
    </citation>
    <scope>IDENTIFICATION</scope>
</reference>
<comment type="cofactor">
    <cofactor evidence="1 9">
        <name>Mg(2+)</name>
        <dbReference type="ChEBI" id="CHEBI:18420"/>
    </cofactor>
</comment>
<dbReference type="InterPro" id="IPR021160">
    <property type="entry name" value="MAPKKKK"/>
</dbReference>
<dbReference type="Gene3D" id="1.10.510.10">
    <property type="entry name" value="Transferase(Phosphotransferase) domain 1"/>
    <property type="match status" value="1"/>
</dbReference>
<keyword evidence="5 9" id="KW-0808">Transferase</keyword>
<dbReference type="CDD" id="cd06613">
    <property type="entry name" value="STKc_MAP4K3_like"/>
    <property type="match status" value="1"/>
</dbReference>
<evidence type="ECO:0000256" key="5">
    <source>
        <dbReference type="ARBA" id="ARBA00022679"/>
    </source>
</evidence>
<comment type="function">
    <text evidence="9">Serine/threonine kinase that plays a role in the response to environmental stress. Appears to act upstream of the JUN N-terminal pathway.</text>
</comment>
<feature type="compositionally biased region" description="Pro residues" evidence="13">
    <location>
        <begin position="386"/>
        <end position="396"/>
    </location>
</feature>
<dbReference type="PANTHER" id="PTHR48012">
    <property type="entry name" value="STERILE20-LIKE KINASE, ISOFORM B-RELATED"/>
    <property type="match status" value="1"/>
</dbReference>
<dbReference type="GO" id="GO:0005737">
    <property type="term" value="C:cytoplasm"/>
    <property type="evidence" value="ECO:0007669"/>
    <property type="project" value="TreeGrafter"/>
</dbReference>